<proteinExistence type="predicted"/>
<evidence type="ECO:0000256" key="1">
    <source>
        <dbReference type="SAM" id="Phobius"/>
    </source>
</evidence>
<feature type="transmembrane region" description="Helical" evidence="1">
    <location>
        <begin position="46"/>
        <end position="66"/>
    </location>
</feature>
<evidence type="ECO:0000313" key="2">
    <source>
        <dbReference type="EMBL" id="MDN4480643.1"/>
    </source>
</evidence>
<feature type="transmembrane region" description="Helical" evidence="1">
    <location>
        <begin position="12"/>
        <end position="31"/>
    </location>
</feature>
<name>A0ABT8GGS9_9MICO</name>
<keyword evidence="1" id="KW-0472">Membrane</keyword>
<keyword evidence="1" id="KW-1133">Transmembrane helix</keyword>
<evidence type="ECO:0000313" key="3">
    <source>
        <dbReference type="Proteomes" id="UP001172708"/>
    </source>
</evidence>
<comment type="caution">
    <text evidence="2">The sequence shown here is derived from an EMBL/GenBank/DDBJ whole genome shotgun (WGS) entry which is preliminary data.</text>
</comment>
<dbReference type="EMBL" id="JAUHQA010000001">
    <property type="protein sequence ID" value="MDN4480643.1"/>
    <property type="molecule type" value="Genomic_DNA"/>
</dbReference>
<keyword evidence="1" id="KW-0812">Transmembrane</keyword>
<feature type="transmembrane region" description="Helical" evidence="1">
    <location>
        <begin position="111"/>
        <end position="134"/>
    </location>
</feature>
<organism evidence="2 3">
    <name type="scientific">Demequina muriae</name>
    <dbReference type="NCBI Taxonomy" id="3051664"/>
    <lineage>
        <taxon>Bacteria</taxon>
        <taxon>Bacillati</taxon>
        <taxon>Actinomycetota</taxon>
        <taxon>Actinomycetes</taxon>
        <taxon>Micrococcales</taxon>
        <taxon>Demequinaceae</taxon>
        <taxon>Demequina</taxon>
    </lineage>
</organism>
<dbReference type="RefSeq" id="WP_301142087.1">
    <property type="nucleotide sequence ID" value="NZ_JAUHQA010000001.1"/>
</dbReference>
<dbReference type="Proteomes" id="UP001172708">
    <property type="component" value="Unassembled WGS sequence"/>
</dbReference>
<keyword evidence="3" id="KW-1185">Reference proteome</keyword>
<sequence length="142" mass="15183">MTFEERNTIVGLALSIIVVAAYWAIVIVRAVTDDLPFTEVAWQGPLLWTMIVGGGLYAVIYGATRWRVRGQRVTDVRDVEILRHGEAAGAGLTGLAVLAAIIMLTQGASDFWVAHVLFVGPFLGSLAGAGVAIAEYREGVRA</sequence>
<evidence type="ECO:0008006" key="4">
    <source>
        <dbReference type="Google" id="ProtNLM"/>
    </source>
</evidence>
<gene>
    <name evidence="2" type="ORF">QQX02_06875</name>
</gene>
<feature type="transmembrane region" description="Helical" evidence="1">
    <location>
        <begin position="87"/>
        <end position="105"/>
    </location>
</feature>
<reference evidence="2" key="1">
    <citation type="submission" date="2023-06" db="EMBL/GenBank/DDBJ databases">
        <title>Egi l300058.</title>
        <authorList>
            <person name="Gao L."/>
            <person name="Fang B.-Z."/>
            <person name="Li W.-J."/>
        </authorList>
    </citation>
    <scope>NUCLEOTIDE SEQUENCE</scope>
    <source>
        <strain evidence="2">EGI L300058</strain>
    </source>
</reference>
<accession>A0ABT8GGS9</accession>
<protein>
    <recommendedName>
        <fullName evidence="4">DUF2178 domain-containing protein</fullName>
    </recommendedName>
</protein>